<feature type="compositionally biased region" description="Pro residues" evidence="1">
    <location>
        <begin position="1516"/>
        <end position="1528"/>
    </location>
</feature>
<dbReference type="CDD" id="cd05379">
    <property type="entry name" value="CAP_bacterial"/>
    <property type="match status" value="1"/>
</dbReference>
<accession>A0ABQ9YIY7</accession>
<feature type="compositionally biased region" description="Low complexity" evidence="1">
    <location>
        <begin position="1614"/>
        <end position="1624"/>
    </location>
</feature>
<proteinExistence type="predicted"/>
<gene>
    <name evidence="3" type="ORF">BLNAU_1285</name>
</gene>
<dbReference type="Gene3D" id="3.40.33.10">
    <property type="entry name" value="CAP"/>
    <property type="match status" value="1"/>
</dbReference>
<keyword evidence="2" id="KW-0472">Membrane</keyword>
<feature type="compositionally biased region" description="Polar residues" evidence="1">
    <location>
        <begin position="1764"/>
        <end position="1781"/>
    </location>
</feature>
<comment type="caution">
    <text evidence="3">The sequence shown here is derived from an EMBL/GenBank/DDBJ whole genome shotgun (WGS) entry which is preliminary data.</text>
</comment>
<sequence length="1827" mass="191980">MYDVLRLPDQTDYDYSIALGRQALAIANQARANQGKSPVLYWYPLIHDECYKHTQYMAAQKQVSHDNVEDRYAVFQQNGGSGSGENCVRGMIGPSTVFNRMCEWFDSSGHLANILNAKGNASATAFFPVSGYVYGCQMFANFGDKTTEDPYSDHRKYGWAPGLIVPQITGIQILPNDGGKTATITAVGRGFITGAFEAICTNPSGTEYKFTLTFSNTTQGSNTNVPIGTGFVQSGVKYTMKSVMTATRVVFCQNVTFQLPTGNPTVTSFTATNPTTDLEYTQLRFLGTNLLIAGTYTVVLSGTITLEFDGSTIAGSSTALVKASGADAILAFATIYQVTSITHSSGKTITHSSPNVVVPPAHPNVQTNYPRRYAADPTYFLFDAIGAGFTGSIVTIKLGNLNISCTIQSSTLAKSGPVKVDGTNIKYNAYHYIKGAWMDGVPIYYESSGYLSPQEVPVTPTVKDITYELNSDPNFVDVTLVGWYLPTSGTFTALFNNTIEVTFAAKTNLTTQTKKVPISTSGSSFIYGKSYRLSSVSHTSASITGSNIYIDLPSAPAVPTVSSVSSTLTSDKKGMVLTVKGTNLPTTGTFTVKYSSGTTQTATMSGSSSTSSGNSVTIGIFPSGVVSYGTKYTISSIEHSESSLSGTTGKSFTVPTGPARVTGVTVTNLTDNAKVSLKLTGADLLTSGTYSFKFSSLTTTFSVVGSSTSETKTVELTVGSGMQLAAGATYTLSTVTHSGGQTVLVGPSISFTTGTPIVRTVSAVSSTLTSDKKGMVLTVKGTNLPTTGTFTVKYSSGTTQTATMSGSSSTTSGNSAAIAIFPSGAVSYGTKYTISSIEHTSYSLSGTTGQSFTVPTGPARISSMTQSFTSDNRKVSVRLVGTALPTSGQITFTLSPISKSYTVACSSPTQTNTVDITIGSDKDLAASKTYTLSSVSHSAGTTIIHSSPTFTTGTPKVPTVSSVAASLAGDKKGVILTIKGSNLPTSDSFTLKYTYGSVRTFTLNPSSTTTSASVTVPIYPTGSAEYGKTYTASITHPSFTLDGASQSFSVPAGPPRMTDASAAFSADKSSVTITFVGSALPTSGDYTFTMNTKSGSKQFTAKPTSSSQAKSDAITVGESGVLALGTKYSILSLTHSTATLCEGVSVTIPTLDPTVQNVKADLDTDLDFVVVILEGTTLPTTGTYTVKLSNSKSFTASPVSEREARGKVQMRPIDVLNYASTYPVSSITHSTAKITAGSLSLKTPTAPERVIGVTASFSSDGKKLVIKVTGTSLPVLSITLTFVASSQTASITSNSDISVKLDVSTNTGGETSLAIDDAFPFAYDTNYQLKSVKETASGREIASVPVTVSIPTKPAPPVDPSQPEGPKEPDPDTPGPDTPGPEDPTNPEDPKKPKAMMGAMIGGIAGGVAVVVIVVVVIIVLVVVRNRRKNQRSKPYSTQLEEIGVPEDSKVAIRDGWDYNPSTYNKNTVIAPSQPPALPHSNQHSHQPQASHRLFHRIVLLLRNSHRQLGNRLSDLPPPPPADLPPPPPEEKPAPSFASKPPTFNSQPPAFQQKKIEPKPYQPSTITAPKPAFELKKTQPKPVQAAPSLPPPPADLPPPPPADLLPPPPEEKPAPAFAAKTPTPVQNKPWMKSTTPVAEKKADTPQPSTFQQKKIEPKPYQPSAITPPKPAFELKKTQPKQLPTASSLPPPPADLPPPPAADLPPPPADEPKPAFVLKKTNTTSFPSSVPKTQPKATVSPASEPATGQPGSSSLPQPGVLKPSQLKQTQPTPSSQTGSLQSRAAAFEKNSQPAQTGLKPSQIAKQQSAQPKPASNMFGVQLKSTKKF</sequence>
<protein>
    <recommendedName>
        <fullName evidence="5">SCP domain-containing protein</fullName>
    </recommendedName>
</protein>
<keyword evidence="2" id="KW-1133">Transmembrane helix</keyword>
<feature type="compositionally biased region" description="Polar residues" evidence="1">
    <location>
        <begin position="1788"/>
        <end position="1809"/>
    </location>
</feature>
<organism evidence="3 4">
    <name type="scientific">Blattamonas nauphoetae</name>
    <dbReference type="NCBI Taxonomy" id="2049346"/>
    <lineage>
        <taxon>Eukaryota</taxon>
        <taxon>Metamonada</taxon>
        <taxon>Preaxostyla</taxon>
        <taxon>Oxymonadida</taxon>
        <taxon>Blattamonas</taxon>
    </lineage>
</organism>
<keyword evidence="4" id="KW-1185">Reference proteome</keyword>
<dbReference type="EMBL" id="JARBJD010000005">
    <property type="protein sequence ID" value="KAK2963719.1"/>
    <property type="molecule type" value="Genomic_DNA"/>
</dbReference>
<evidence type="ECO:0008006" key="5">
    <source>
        <dbReference type="Google" id="ProtNLM"/>
    </source>
</evidence>
<dbReference type="InterPro" id="IPR035940">
    <property type="entry name" value="CAP_sf"/>
</dbReference>
<evidence type="ECO:0000256" key="2">
    <source>
        <dbReference type="SAM" id="Phobius"/>
    </source>
</evidence>
<dbReference type="Proteomes" id="UP001281761">
    <property type="component" value="Unassembled WGS sequence"/>
</dbReference>
<feature type="compositionally biased region" description="Polar residues" evidence="1">
    <location>
        <begin position="1480"/>
        <end position="1490"/>
    </location>
</feature>
<feature type="compositionally biased region" description="Pro residues" evidence="1">
    <location>
        <begin position="1372"/>
        <end position="1384"/>
    </location>
</feature>
<feature type="region of interest" description="Disordered" evidence="1">
    <location>
        <begin position="1465"/>
        <end position="1490"/>
    </location>
</feature>
<evidence type="ECO:0000313" key="4">
    <source>
        <dbReference type="Proteomes" id="UP001281761"/>
    </source>
</evidence>
<feature type="compositionally biased region" description="Pro residues" evidence="1">
    <location>
        <begin position="1688"/>
        <end position="1708"/>
    </location>
</feature>
<reference evidence="3 4" key="1">
    <citation type="journal article" date="2022" name="bioRxiv">
        <title>Genomics of Preaxostyla Flagellates Illuminates Evolutionary Transitions and the Path Towards Mitochondrial Loss.</title>
        <authorList>
            <person name="Novak L.V.F."/>
            <person name="Treitli S.C."/>
            <person name="Pyrih J."/>
            <person name="Halakuc P."/>
            <person name="Pipaliya S.V."/>
            <person name="Vacek V."/>
            <person name="Brzon O."/>
            <person name="Soukal P."/>
            <person name="Eme L."/>
            <person name="Dacks J.B."/>
            <person name="Karnkowska A."/>
            <person name="Elias M."/>
            <person name="Hampl V."/>
        </authorList>
    </citation>
    <scope>NUCLEOTIDE SEQUENCE [LARGE SCALE GENOMIC DNA]</scope>
    <source>
        <strain evidence="3">NAU3</strain>
        <tissue evidence="3">Gut</tissue>
    </source>
</reference>
<evidence type="ECO:0000256" key="1">
    <source>
        <dbReference type="SAM" id="MobiDB-lite"/>
    </source>
</evidence>
<feature type="compositionally biased region" description="Pro residues" evidence="1">
    <location>
        <begin position="1588"/>
        <end position="1608"/>
    </location>
</feature>
<evidence type="ECO:0000313" key="3">
    <source>
        <dbReference type="EMBL" id="KAK2963719.1"/>
    </source>
</evidence>
<keyword evidence="2" id="KW-0812">Transmembrane</keyword>
<feature type="compositionally biased region" description="Polar residues" evidence="1">
    <location>
        <begin position="1719"/>
        <end position="1740"/>
    </location>
</feature>
<dbReference type="SUPFAM" id="SSF55797">
    <property type="entry name" value="PR-1-like"/>
    <property type="match status" value="1"/>
</dbReference>
<feature type="transmembrane region" description="Helical" evidence="2">
    <location>
        <begin position="1395"/>
        <end position="1424"/>
    </location>
</feature>
<feature type="region of interest" description="Disordered" evidence="1">
    <location>
        <begin position="1344"/>
        <end position="1394"/>
    </location>
</feature>
<name>A0ABQ9YIY7_9EUKA</name>
<feature type="region of interest" description="Disordered" evidence="1">
    <location>
        <begin position="1510"/>
        <end position="1827"/>
    </location>
</feature>